<dbReference type="EMBL" id="KL584710">
    <property type="protein sequence ID" value="KEQ72951.1"/>
    <property type="molecule type" value="Genomic_DNA"/>
</dbReference>
<evidence type="ECO:0000313" key="2">
    <source>
        <dbReference type="EMBL" id="KEQ72951.1"/>
    </source>
</evidence>
<accession>A0A074XEA8</accession>
<dbReference type="AlphaFoldDB" id="A0A074XEA8"/>
<sequence>MAPKFTSINAGASTCGAAAARARVQSQGPAVTGPIQRAVKTQRKPAKGANPEIMRKHIEDLKLELEREGENFRWPLGLTAGNVVVAKIKKPADVPDALSLQTSKRDAATSDFVYCAKQNSRWSHGKIAACIGRSEQASRLIMHHAKIELAARAAARAGDGQTVDQHAGQALERRTAQAAEEHAAQEAAAQEAAVQEAAQQATAQESAQDAVPAPTLSSSVGQLDRPELLHSPTQTSLEAQFAAAQGQLSGHCVHGCSGSSLHSDQVRSETALWRPGSDSDTASSKDDQNMSPMHVLAAASAMRARNPERQLPPLDAGRKAPYVPALVVMETI</sequence>
<evidence type="ECO:0000256" key="1">
    <source>
        <dbReference type="SAM" id="MobiDB-lite"/>
    </source>
</evidence>
<dbReference type="HOGENOM" id="CLU_836732_0_0_1"/>
<dbReference type="OrthoDB" id="3919956at2759"/>
<feature type="compositionally biased region" description="Basic and acidic residues" evidence="1">
    <location>
        <begin position="172"/>
        <end position="184"/>
    </location>
</feature>
<proteinExistence type="predicted"/>
<dbReference type="RefSeq" id="XP_013427151.1">
    <property type="nucleotide sequence ID" value="XM_013571697.1"/>
</dbReference>
<dbReference type="Proteomes" id="UP000027730">
    <property type="component" value="Unassembled WGS sequence"/>
</dbReference>
<reference evidence="2 3" key="1">
    <citation type="journal article" date="2014" name="BMC Genomics">
        <title>Genome sequencing of four Aureobasidium pullulans varieties: biotechnological potential, stress tolerance, and description of new species.</title>
        <authorList>
            <person name="Gostin Ar C."/>
            <person name="Ohm R.A."/>
            <person name="Kogej T."/>
            <person name="Sonjak S."/>
            <person name="Turk M."/>
            <person name="Zajc J."/>
            <person name="Zalar P."/>
            <person name="Grube M."/>
            <person name="Sun H."/>
            <person name="Han J."/>
            <person name="Sharma A."/>
            <person name="Chiniquy J."/>
            <person name="Ngan C.Y."/>
            <person name="Lipzen A."/>
            <person name="Barry K."/>
            <person name="Grigoriev I.V."/>
            <person name="Gunde-Cimerman N."/>
        </authorList>
    </citation>
    <scope>NUCLEOTIDE SEQUENCE [LARGE SCALE GENOMIC DNA]</scope>
    <source>
        <strain evidence="2 3">CBS 147.97</strain>
    </source>
</reference>
<keyword evidence="3" id="KW-1185">Reference proteome</keyword>
<dbReference type="GeneID" id="25413636"/>
<feature type="region of interest" description="Disordered" evidence="1">
    <location>
        <begin position="257"/>
        <end position="290"/>
    </location>
</feature>
<organism evidence="2 3">
    <name type="scientific">Aureobasidium namibiae CBS 147.97</name>
    <dbReference type="NCBI Taxonomy" id="1043004"/>
    <lineage>
        <taxon>Eukaryota</taxon>
        <taxon>Fungi</taxon>
        <taxon>Dikarya</taxon>
        <taxon>Ascomycota</taxon>
        <taxon>Pezizomycotina</taxon>
        <taxon>Dothideomycetes</taxon>
        <taxon>Dothideomycetidae</taxon>
        <taxon>Dothideales</taxon>
        <taxon>Saccotheciaceae</taxon>
        <taxon>Aureobasidium</taxon>
    </lineage>
</organism>
<name>A0A074XEA8_9PEZI</name>
<gene>
    <name evidence="2" type="ORF">M436DRAFT_64117</name>
</gene>
<evidence type="ECO:0000313" key="3">
    <source>
        <dbReference type="Proteomes" id="UP000027730"/>
    </source>
</evidence>
<feature type="region of interest" description="Disordered" evidence="1">
    <location>
        <begin position="172"/>
        <end position="220"/>
    </location>
</feature>
<feature type="compositionally biased region" description="Low complexity" evidence="1">
    <location>
        <begin position="185"/>
        <end position="210"/>
    </location>
</feature>
<protein>
    <submittedName>
        <fullName evidence="2">Uncharacterized protein</fullName>
    </submittedName>
</protein>